<keyword evidence="5" id="KW-1133">Transmembrane helix</keyword>
<keyword evidence="7" id="KW-0472">Membrane</keyword>
<dbReference type="GO" id="GO:0051082">
    <property type="term" value="F:unfolded protein binding"/>
    <property type="evidence" value="ECO:0007669"/>
    <property type="project" value="TreeGrafter"/>
</dbReference>
<comment type="subcellular location">
    <subcellularLocation>
        <location evidence="1">Membrane</location>
        <topology evidence="1">Single-pass membrane protein</topology>
    </subcellularLocation>
    <subcellularLocation>
        <location evidence="2">Mitochondrion membrane</location>
    </subcellularLocation>
</comment>
<dbReference type="AlphaFoldDB" id="A0A482WI78"/>
<dbReference type="GO" id="GO:0033617">
    <property type="term" value="P:mitochondrial respiratory chain complex IV assembly"/>
    <property type="evidence" value="ECO:0007669"/>
    <property type="project" value="InterPro"/>
</dbReference>
<keyword evidence="10" id="KW-1185">Reference proteome</keyword>
<dbReference type="InParanoid" id="A0A482WI78"/>
<evidence type="ECO:0000256" key="6">
    <source>
        <dbReference type="ARBA" id="ARBA00023128"/>
    </source>
</evidence>
<organism evidence="9 10">
    <name type="scientific">Laodelphax striatellus</name>
    <name type="common">Small brown planthopper</name>
    <name type="synonym">Delphax striatella</name>
    <dbReference type="NCBI Taxonomy" id="195883"/>
    <lineage>
        <taxon>Eukaryota</taxon>
        <taxon>Metazoa</taxon>
        <taxon>Ecdysozoa</taxon>
        <taxon>Arthropoda</taxon>
        <taxon>Hexapoda</taxon>
        <taxon>Insecta</taxon>
        <taxon>Pterygota</taxon>
        <taxon>Neoptera</taxon>
        <taxon>Paraneoptera</taxon>
        <taxon>Hemiptera</taxon>
        <taxon>Auchenorrhyncha</taxon>
        <taxon>Fulgoroidea</taxon>
        <taxon>Delphacidae</taxon>
        <taxon>Criomorphinae</taxon>
        <taxon>Laodelphax</taxon>
    </lineage>
</organism>
<comment type="similarity">
    <text evidence="8">Belongs to the PET100 family.</text>
</comment>
<keyword evidence="6" id="KW-0496">Mitochondrion</keyword>
<gene>
    <name evidence="9" type="ORF">LSTR_LSTR004272</name>
</gene>
<evidence type="ECO:0000256" key="8">
    <source>
        <dbReference type="ARBA" id="ARBA00038077"/>
    </source>
</evidence>
<dbReference type="STRING" id="195883.A0A482WI78"/>
<evidence type="ECO:0000256" key="7">
    <source>
        <dbReference type="ARBA" id="ARBA00023136"/>
    </source>
</evidence>
<evidence type="ECO:0000256" key="5">
    <source>
        <dbReference type="ARBA" id="ARBA00022989"/>
    </source>
</evidence>
<accession>A0A482WI78</accession>
<evidence type="ECO:0000256" key="1">
    <source>
        <dbReference type="ARBA" id="ARBA00004167"/>
    </source>
</evidence>
<evidence type="ECO:0000256" key="2">
    <source>
        <dbReference type="ARBA" id="ARBA00004325"/>
    </source>
</evidence>
<dbReference type="InterPro" id="IPR018625">
    <property type="entry name" value="Pet100"/>
</dbReference>
<comment type="caution">
    <text evidence="9">The sequence shown here is derived from an EMBL/GenBank/DDBJ whole genome shotgun (WGS) entry which is preliminary data.</text>
</comment>
<dbReference type="PANTHER" id="PTHR33968:SF1">
    <property type="entry name" value="PROTEIN PET100 HOMOLOG, MITOCHONDRIAL"/>
    <property type="match status" value="1"/>
</dbReference>
<sequence>MRLAVNALQTHKQTKANRLETRLHFTQTSLCSEIMARWKMEIWKMAIYMIFPVGCFHLFNQPQLFEEYVLKVKKEMYPPVVYENEATYKKAIREINAEDELKRLKALEKSLN</sequence>
<proteinExistence type="inferred from homology"/>
<keyword evidence="4" id="KW-0809">Transit peptide</keyword>
<keyword evidence="3" id="KW-0812">Transmembrane</keyword>
<protein>
    <recommendedName>
        <fullName evidence="11">Protein PET100 homolog, mitochondrial</fullName>
    </recommendedName>
</protein>
<evidence type="ECO:0000256" key="3">
    <source>
        <dbReference type="ARBA" id="ARBA00022692"/>
    </source>
</evidence>
<evidence type="ECO:0008006" key="11">
    <source>
        <dbReference type="Google" id="ProtNLM"/>
    </source>
</evidence>
<dbReference type="Proteomes" id="UP000291343">
    <property type="component" value="Unassembled WGS sequence"/>
</dbReference>
<dbReference type="PANTHER" id="PTHR33968">
    <property type="entry name" value="PROTEIN PET100 HOMOLOG, MITOCHONDRIAL"/>
    <property type="match status" value="1"/>
</dbReference>
<dbReference type="GO" id="GO:0005743">
    <property type="term" value="C:mitochondrial inner membrane"/>
    <property type="evidence" value="ECO:0007669"/>
    <property type="project" value="TreeGrafter"/>
</dbReference>
<reference evidence="9 10" key="1">
    <citation type="journal article" date="2017" name="Gigascience">
        <title>Genome sequence of the small brown planthopper, Laodelphax striatellus.</title>
        <authorList>
            <person name="Zhu J."/>
            <person name="Jiang F."/>
            <person name="Wang X."/>
            <person name="Yang P."/>
            <person name="Bao Y."/>
            <person name="Zhao W."/>
            <person name="Wang W."/>
            <person name="Lu H."/>
            <person name="Wang Q."/>
            <person name="Cui N."/>
            <person name="Li J."/>
            <person name="Chen X."/>
            <person name="Luo L."/>
            <person name="Yu J."/>
            <person name="Kang L."/>
            <person name="Cui F."/>
        </authorList>
    </citation>
    <scope>NUCLEOTIDE SEQUENCE [LARGE SCALE GENOMIC DNA]</scope>
    <source>
        <strain evidence="9">Lst14</strain>
    </source>
</reference>
<evidence type="ECO:0000313" key="10">
    <source>
        <dbReference type="Proteomes" id="UP000291343"/>
    </source>
</evidence>
<evidence type="ECO:0000313" key="9">
    <source>
        <dbReference type="EMBL" id="RZF32881.1"/>
    </source>
</evidence>
<dbReference type="EMBL" id="QKKF02035739">
    <property type="protein sequence ID" value="RZF32881.1"/>
    <property type="molecule type" value="Genomic_DNA"/>
</dbReference>
<evidence type="ECO:0000256" key="4">
    <source>
        <dbReference type="ARBA" id="ARBA00022946"/>
    </source>
</evidence>
<dbReference type="OrthoDB" id="18175at2759"/>
<name>A0A482WI78_LAOST</name>
<dbReference type="FunCoup" id="A0A482WI78">
    <property type="interactions" value="28"/>
</dbReference>
<dbReference type="Pfam" id="PF09803">
    <property type="entry name" value="Pet100"/>
    <property type="match status" value="1"/>
</dbReference>